<protein>
    <submittedName>
        <fullName evidence="1">Unplaced genomic scaffold K443scaffold_216, whole genome shotgun sequence</fullName>
    </submittedName>
</protein>
<dbReference type="AlphaFoldDB" id="A0A0C9Y8G6"/>
<evidence type="ECO:0000313" key="4">
    <source>
        <dbReference type="Proteomes" id="UP000054477"/>
    </source>
</evidence>
<keyword evidence="4" id="KW-1185">Reference proteome</keyword>
<organism evidence="3 4">
    <name type="scientific">Laccaria amethystina LaAM-08-1</name>
    <dbReference type="NCBI Taxonomy" id="1095629"/>
    <lineage>
        <taxon>Eukaryota</taxon>
        <taxon>Fungi</taxon>
        <taxon>Dikarya</taxon>
        <taxon>Basidiomycota</taxon>
        <taxon>Agaricomycotina</taxon>
        <taxon>Agaricomycetes</taxon>
        <taxon>Agaricomycetidae</taxon>
        <taxon>Agaricales</taxon>
        <taxon>Agaricineae</taxon>
        <taxon>Hydnangiaceae</taxon>
        <taxon>Laccaria</taxon>
    </lineage>
</organism>
<dbReference type="OrthoDB" id="3110169at2759"/>
<dbReference type="EMBL" id="KN838552">
    <property type="protein sequence ID" value="KIK06467.1"/>
    <property type="molecule type" value="Genomic_DNA"/>
</dbReference>
<evidence type="ECO:0000313" key="3">
    <source>
        <dbReference type="EMBL" id="KIK06467.1"/>
    </source>
</evidence>
<dbReference type="EMBL" id="KN838751">
    <property type="protein sequence ID" value="KIJ95567.1"/>
    <property type="molecule type" value="Genomic_DNA"/>
</dbReference>
<reference evidence="4" key="2">
    <citation type="submission" date="2015-01" db="EMBL/GenBank/DDBJ databases">
        <title>Evolutionary Origins and Diversification of the Mycorrhizal Mutualists.</title>
        <authorList>
            <consortium name="DOE Joint Genome Institute"/>
            <consortium name="Mycorrhizal Genomics Consortium"/>
            <person name="Kohler A."/>
            <person name="Kuo A."/>
            <person name="Nagy L.G."/>
            <person name="Floudas D."/>
            <person name="Copeland A."/>
            <person name="Barry K.W."/>
            <person name="Cichocki N."/>
            <person name="Veneault-Fourrey C."/>
            <person name="LaButti K."/>
            <person name="Lindquist E.A."/>
            <person name="Lipzen A."/>
            <person name="Lundell T."/>
            <person name="Morin E."/>
            <person name="Murat C."/>
            <person name="Riley R."/>
            <person name="Ohm R."/>
            <person name="Sun H."/>
            <person name="Tunlid A."/>
            <person name="Henrissat B."/>
            <person name="Grigoriev I.V."/>
            <person name="Hibbett D.S."/>
            <person name="Martin F."/>
        </authorList>
    </citation>
    <scope>NUCLEOTIDE SEQUENCE [LARGE SCALE GENOMIC DNA]</scope>
    <source>
        <strain evidence="1 4">LaAM-08-1</strain>
    </source>
</reference>
<dbReference type="EMBL" id="KN838592">
    <property type="protein sequence ID" value="KIK02494.1"/>
    <property type="molecule type" value="Genomic_DNA"/>
</dbReference>
<accession>A0A0C9Y8G6</accession>
<name>A0A0C9Y8G6_9AGAR</name>
<dbReference type="Proteomes" id="UP000054477">
    <property type="component" value="Unassembled WGS sequence"/>
</dbReference>
<reference evidence="3 4" key="1">
    <citation type="submission" date="2014-04" db="EMBL/GenBank/DDBJ databases">
        <authorList>
            <consortium name="DOE Joint Genome Institute"/>
            <person name="Kuo A."/>
            <person name="Kohler A."/>
            <person name="Nagy L.G."/>
            <person name="Floudas D."/>
            <person name="Copeland A."/>
            <person name="Barry K.W."/>
            <person name="Cichocki N."/>
            <person name="Veneault-Fourrey C."/>
            <person name="LaButti K."/>
            <person name="Lindquist E.A."/>
            <person name="Lipzen A."/>
            <person name="Lundell T."/>
            <person name="Morin E."/>
            <person name="Murat C."/>
            <person name="Sun H."/>
            <person name="Tunlid A."/>
            <person name="Henrissat B."/>
            <person name="Grigoriev I.V."/>
            <person name="Hibbett D.S."/>
            <person name="Martin F."/>
            <person name="Nordberg H.P."/>
            <person name="Cantor M.N."/>
            <person name="Hua S.X."/>
        </authorList>
    </citation>
    <scope>NUCLEOTIDE SEQUENCE [LARGE SCALE GENOMIC DNA]</scope>
    <source>
        <strain evidence="3 4">LaAM-08-1</strain>
    </source>
</reference>
<proteinExistence type="predicted"/>
<reference evidence="3" key="3">
    <citation type="submission" date="2015-02" db="EMBL/GenBank/DDBJ databases">
        <title>Evolutionary Origins and Diversification of the Mycorrhizal Mutualists.</title>
        <authorList>
            <consortium name="DOE Joint Genome Institute"/>
            <consortium name="Mycorrhizal Genomics Consortium"/>
            <person name="Kohler A."/>
            <person name="Kuo A."/>
            <person name="Nagy L.G."/>
            <person name="Floudas D."/>
            <person name="Copeland A."/>
            <person name="Barry K.W."/>
            <person name="Cichocki N."/>
            <person name="Veneault-Fourrey C."/>
            <person name="LaButti K."/>
            <person name="Lindquist E.A."/>
            <person name="Lipzen A."/>
            <person name="Lundell T."/>
            <person name="Morin E."/>
            <person name="Murat C."/>
            <person name="Riley R."/>
            <person name="Ohm R."/>
            <person name="Sun H."/>
            <person name="Tunlid A."/>
            <person name="Henrissat B."/>
            <person name="Grigoriev I.V."/>
            <person name="Hibbett D.S."/>
            <person name="Martin F."/>
        </authorList>
    </citation>
    <scope>NUCLEOTIDE SEQUENCE</scope>
    <source>
        <strain evidence="3 4">LaAM-08-1</strain>
    </source>
</reference>
<gene>
    <name evidence="3" type="ORF">K443DRAFT_674125</name>
    <name evidence="2" type="ORF">K443DRAFT_677568</name>
    <name evidence="1" type="ORF">K443DRAFT_682925</name>
</gene>
<dbReference type="HOGENOM" id="CLU_198488_0_0_1"/>
<sequence length="77" mass="8203">MGGIVVPKRSEMLNNRIEPVKDILGSLRVSDAWNATVIGYHGKDASQSEVGPKVVVYEVGRGLGAGTSNKPTSLEEH</sequence>
<evidence type="ECO:0000313" key="1">
    <source>
        <dbReference type="EMBL" id="KIJ95567.1"/>
    </source>
</evidence>
<evidence type="ECO:0000313" key="2">
    <source>
        <dbReference type="EMBL" id="KIK02494.1"/>
    </source>
</evidence>